<dbReference type="EMBL" id="CP003096">
    <property type="protein sequence ID" value="AER66600.1"/>
    <property type="molecule type" value="Genomic_DNA"/>
</dbReference>
<evidence type="ECO:0000313" key="8">
    <source>
        <dbReference type="EMBL" id="AER66600.1"/>
    </source>
</evidence>
<keyword evidence="2 6" id="KW-0889">Transcription antitermination</keyword>
<dbReference type="InterPro" id="IPR011605">
    <property type="entry name" value="NusB_fam"/>
</dbReference>
<dbReference type="SUPFAM" id="SSF48013">
    <property type="entry name" value="NusB-like"/>
    <property type="match status" value="1"/>
</dbReference>
<evidence type="ECO:0000256" key="6">
    <source>
        <dbReference type="HAMAP-Rule" id="MF_00073"/>
    </source>
</evidence>
<keyword evidence="3 6" id="KW-0694">RNA-binding</keyword>
<comment type="function">
    <text evidence="6">Involved in transcription antitermination. Required for transcription of ribosomal RNA (rRNA) genes. Binds specifically to the boxA antiterminator sequence of the ribosomal RNA (rrn) operons.</text>
</comment>
<dbReference type="Proteomes" id="UP000005868">
    <property type="component" value="Chromosome"/>
</dbReference>
<dbReference type="GO" id="GO:0031564">
    <property type="term" value="P:transcription antitermination"/>
    <property type="evidence" value="ECO:0007669"/>
    <property type="project" value="UniProtKB-KW"/>
</dbReference>
<sequence length="151" mass="17087">MSRSFLPQKRRRAREIALQILYSLDVREGLEPDEAISLFPFKDEEPSVTSYAIKLIKGTWANKENIDMLIRTYITGWRPERMVVVDLVAIRLALYEGWIEKSVPMAVAISEAVELAKHFGTEDSGRFVNGVLGRIVRSLQEESSGDNDSEG</sequence>
<dbReference type="HAMAP" id="MF_00073">
    <property type="entry name" value="NusB"/>
    <property type="match status" value="1"/>
</dbReference>
<reference evidence="8 9" key="2">
    <citation type="journal article" date="2012" name="Stand. Genomic Sci.">
        <title>Genome sequence of the moderately thermophilic, amino-acid-degrading and sulfur-reducing bacterium Thermovirga lienii type strain (Cas60314(T)).</title>
        <authorList>
            <person name="Goker M."/>
            <person name="Saunders E."/>
            <person name="Lapidus A."/>
            <person name="Nolan M."/>
            <person name="Lucas S."/>
            <person name="Hammon N."/>
            <person name="Deshpande S."/>
            <person name="Cheng J.F."/>
            <person name="Han C."/>
            <person name="Tapia R."/>
            <person name="Goodwin L.A."/>
            <person name="Pitluck S."/>
            <person name="Liolios K."/>
            <person name="Mavromatis K."/>
            <person name="Pagani I."/>
            <person name="Ivanova N."/>
            <person name="Mikhailova N."/>
            <person name="Pati A."/>
            <person name="Chen A."/>
            <person name="Palaniappan K."/>
            <person name="Land M."/>
            <person name="Chang Y.J."/>
            <person name="Jeffries C.D."/>
            <person name="Brambilla E.M."/>
            <person name="Rohde M."/>
            <person name="Spring S."/>
            <person name="Detter J.C."/>
            <person name="Woyke T."/>
            <person name="Bristow J."/>
            <person name="Eisen J.A."/>
            <person name="Markowitz V."/>
            <person name="Hugenholtz P."/>
            <person name="Kyrpides N.C."/>
            <person name="Klenk H.P."/>
        </authorList>
    </citation>
    <scope>NUCLEOTIDE SEQUENCE [LARGE SCALE GENOMIC DNA]</scope>
    <source>
        <strain evidence="9">ATCC BAA-1197 / DSM 17291 / Cas60314</strain>
    </source>
</reference>
<gene>
    <name evidence="6" type="primary">nusB</name>
    <name evidence="8" type="ordered locus">Tlie_0867</name>
</gene>
<comment type="similarity">
    <text evidence="1 6">Belongs to the NusB family.</text>
</comment>
<keyword evidence="5 6" id="KW-0804">Transcription</keyword>
<dbReference type="STRING" id="580340.Tlie_0867"/>
<proteinExistence type="inferred from homology"/>
<evidence type="ECO:0000256" key="2">
    <source>
        <dbReference type="ARBA" id="ARBA00022814"/>
    </source>
</evidence>
<evidence type="ECO:0000256" key="3">
    <source>
        <dbReference type="ARBA" id="ARBA00022884"/>
    </source>
</evidence>
<reference evidence="9" key="1">
    <citation type="submission" date="2011-10" db="EMBL/GenBank/DDBJ databases">
        <title>The complete genome of chromosome of Thermovirga lienii DSM 17291.</title>
        <authorList>
            <consortium name="US DOE Joint Genome Institute (JGI-PGF)"/>
            <person name="Lucas S."/>
            <person name="Copeland A."/>
            <person name="Lapidus A."/>
            <person name="Glavina del Rio T."/>
            <person name="Dalin E."/>
            <person name="Tice H."/>
            <person name="Bruce D."/>
            <person name="Goodwin L."/>
            <person name="Pitluck S."/>
            <person name="Peters L."/>
            <person name="Mikhailova N."/>
            <person name="Saunders E."/>
            <person name="Kyrpides N."/>
            <person name="Mavromatis K."/>
            <person name="Ivanova N."/>
            <person name="Last F.I."/>
            <person name="Brettin T."/>
            <person name="Detter J.C."/>
            <person name="Han C."/>
            <person name="Larimer F."/>
            <person name="Land M."/>
            <person name="Hauser L."/>
            <person name="Markowitz V."/>
            <person name="Cheng J.-F."/>
            <person name="Hugenholtz P."/>
            <person name="Woyke T."/>
            <person name="Wu D."/>
            <person name="Spring S."/>
            <person name="Schroeder M."/>
            <person name="Brambilla E.-M."/>
            <person name="Klenk H.-P."/>
            <person name="Eisen J.A."/>
        </authorList>
    </citation>
    <scope>NUCLEOTIDE SEQUENCE [LARGE SCALE GENOMIC DNA]</scope>
    <source>
        <strain evidence="9">ATCC BAA-1197 / DSM 17291 / Cas60314</strain>
    </source>
</reference>
<organism evidence="8 9">
    <name type="scientific">Thermovirga lienii (strain ATCC BAA-1197 / DSM 17291 / Cas60314)</name>
    <dbReference type="NCBI Taxonomy" id="580340"/>
    <lineage>
        <taxon>Bacteria</taxon>
        <taxon>Thermotogati</taxon>
        <taxon>Synergistota</taxon>
        <taxon>Synergistia</taxon>
        <taxon>Synergistales</taxon>
        <taxon>Thermovirgaceae</taxon>
        <taxon>Thermovirga</taxon>
    </lineage>
</organism>
<evidence type="ECO:0000313" key="9">
    <source>
        <dbReference type="Proteomes" id="UP000005868"/>
    </source>
</evidence>
<dbReference type="eggNOG" id="COG0781">
    <property type="taxonomic scope" value="Bacteria"/>
</dbReference>
<evidence type="ECO:0000256" key="5">
    <source>
        <dbReference type="ARBA" id="ARBA00023163"/>
    </source>
</evidence>
<keyword evidence="4 6" id="KW-0805">Transcription regulation</keyword>
<dbReference type="NCBIfam" id="TIGR01951">
    <property type="entry name" value="nusB"/>
    <property type="match status" value="1"/>
</dbReference>
<dbReference type="GO" id="GO:0005829">
    <property type="term" value="C:cytosol"/>
    <property type="evidence" value="ECO:0007669"/>
    <property type="project" value="TreeGrafter"/>
</dbReference>
<dbReference type="GO" id="GO:0003723">
    <property type="term" value="F:RNA binding"/>
    <property type="evidence" value="ECO:0007669"/>
    <property type="project" value="UniProtKB-UniRule"/>
</dbReference>
<feature type="domain" description="NusB/RsmB/TIM44" evidence="7">
    <location>
        <begin position="11"/>
        <end position="137"/>
    </location>
</feature>
<dbReference type="HOGENOM" id="CLU_087843_3_0_0"/>
<dbReference type="OrthoDB" id="9811381at2"/>
<dbReference type="InterPro" id="IPR035926">
    <property type="entry name" value="NusB-like_sf"/>
</dbReference>
<dbReference type="KEGG" id="tli:Tlie_0867"/>
<dbReference type="AlphaFoldDB" id="G7V9Q0"/>
<dbReference type="GO" id="GO:0006353">
    <property type="term" value="P:DNA-templated transcription termination"/>
    <property type="evidence" value="ECO:0007669"/>
    <property type="project" value="UniProtKB-UniRule"/>
</dbReference>
<evidence type="ECO:0000256" key="1">
    <source>
        <dbReference type="ARBA" id="ARBA00005952"/>
    </source>
</evidence>
<evidence type="ECO:0000259" key="7">
    <source>
        <dbReference type="Pfam" id="PF01029"/>
    </source>
</evidence>
<dbReference type="Gene3D" id="1.10.940.10">
    <property type="entry name" value="NusB-like"/>
    <property type="match status" value="1"/>
</dbReference>
<dbReference type="PANTHER" id="PTHR11078">
    <property type="entry name" value="N UTILIZATION SUBSTANCE PROTEIN B-RELATED"/>
    <property type="match status" value="1"/>
</dbReference>
<protein>
    <recommendedName>
        <fullName evidence="6">Transcription antitermination protein NusB</fullName>
    </recommendedName>
    <alternativeName>
        <fullName evidence="6">Antitermination factor NusB</fullName>
    </alternativeName>
</protein>
<name>G7V9Q0_THELD</name>
<dbReference type="Pfam" id="PF01029">
    <property type="entry name" value="NusB"/>
    <property type="match status" value="1"/>
</dbReference>
<dbReference type="PANTHER" id="PTHR11078:SF3">
    <property type="entry name" value="ANTITERMINATION NUSB DOMAIN-CONTAINING PROTEIN"/>
    <property type="match status" value="1"/>
</dbReference>
<keyword evidence="9" id="KW-1185">Reference proteome</keyword>
<evidence type="ECO:0000256" key="4">
    <source>
        <dbReference type="ARBA" id="ARBA00023015"/>
    </source>
</evidence>
<dbReference type="InterPro" id="IPR006027">
    <property type="entry name" value="NusB_RsmB_TIM44"/>
</dbReference>
<accession>G7V9Q0</accession>